<evidence type="ECO:0000256" key="5">
    <source>
        <dbReference type="ARBA" id="ARBA00022692"/>
    </source>
</evidence>
<name>A0AA51N703_9BACT</name>
<evidence type="ECO:0000256" key="4">
    <source>
        <dbReference type="ARBA" id="ARBA00022519"/>
    </source>
</evidence>
<comment type="similarity">
    <text evidence="8">Belongs to the TsuA/YedE (TC 9.B.102) family.</text>
</comment>
<reference evidence="10 12" key="1">
    <citation type="submission" date="2023-08" db="EMBL/GenBank/DDBJ databases">
        <title>Comparative genomics and taxonomic characterization of three novel marine species of genus Marivirga.</title>
        <authorList>
            <person name="Muhammad N."/>
            <person name="Kim S.-G."/>
        </authorList>
    </citation>
    <scope>NUCLEOTIDE SEQUENCE [LARGE SCALE GENOMIC DNA]</scope>
    <source>
        <strain evidence="10 12">ABR2-2</strain>
        <strain evidence="11">BKB1-2</strain>
    </source>
</reference>
<comment type="subcellular location">
    <subcellularLocation>
        <location evidence="1">Cell inner membrane</location>
        <topology evidence="1">Multi-pass membrane protein</topology>
    </subcellularLocation>
</comment>
<keyword evidence="4" id="KW-0997">Cell inner membrane</keyword>
<feature type="transmembrane region" description="Helical" evidence="9">
    <location>
        <begin position="165"/>
        <end position="189"/>
    </location>
</feature>
<dbReference type="Proteomes" id="UP001232019">
    <property type="component" value="Chromosome"/>
</dbReference>
<sequence length="191" mass="20842">MNNILEWISQPWPWYVAGPLIALVMFSMLFFGKSFGLSANLRTMCSILGAGKSCEFFDFDWKTQTWNLVFALGLVLGGLISHLYLGYEPAANISETTITELQALGINNPGETLVPTEIFNWENLLSVQGFIFMVVGGFLVGFGTRYAGGCTSGHAISGLSDLQPASLVAVIGFFIGGLIMTYFILPYLLVM</sequence>
<dbReference type="AlphaFoldDB" id="A0AA51N703"/>
<evidence type="ECO:0000256" key="1">
    <source>
        <dbReference type="ARBA" id="ARBA00004429"/>
    </source>
</evidence>
<evidence type="ECO:0000256" key="7">
    <source>
        <dbReference type="ARBA" id="ARBA00023136"/>
    </source>
</evidence>
<dbReference type="InterPro" id="IPR007272">
    <property type="entry name" value="Sulf_transp_TsuA/YedE"/>
</dbReference>
<dbReference type="PANTHER" id="PTHR30574:SF1">
    <property type="entry name" value="SULPHUR TRANSPORT DOMAIN-CONTAINING PROTEIN"/>
    <property type="match status" value="1"/>
</dbReference>
<keyword evidence="12" id="KW-1185">Reference proteome</keyword>
<dbReference type="EMBL" id="CP129968">
    <property type="protein sequence ID" value="WNB18473.1"/>
    <property type="molecule type" value="Genomic_DNA"/>
</dbReference>
<evidence type="ECO:0000256" key="2">
    <source>
        <dbReference type="ARBA" id="ARBA00022448"/>
    </source>
</evidence>
<dbReference type="KEGG" id="marp:QYS47_06350"/>
<evidence type="ECO:0000313" key="11">
    <source>
        <dbReference type="EMBL" id="WNB18473.1"/>
    </source>
</evidence>
<keyword evidence="2" id="KW-0813">Transport</keyword>
<evidence type="ECO:0000256" key="6">
    <source>
        <dbReference type="ARBA" id="ARBA00022989"/>
    </source>
</evidence>
<gene>
    <name evidence="11" type="ORF">QYS47_06350</name>
    <name evidence="10" type="ORF">QYS48_12270</name>
</gene>
<dbReference type="EMBL" id="CP129970">
    <property type="protein sequence ID" value="WMN07307.1"/>
    <property type="molecule type" value="Genomic_DNA"/>
</dbReference>
<keyword evidence="6 9" id="KW-1133">Transmembrane helix</keyword>
<organism evidence="10 12">
    <name type="scientific">Marivirga arenosa</name>
    <dbReference type="NCBI Taxonomy" id="3059076"/>
    <lineage>
        <taxon>Bacteria</taxon>
        <taxon>Pseudomonadati</taxon>
        <taxon>Bacteroidota</taxon>
        <taxon>Cytophagia</taxon>
        <taxon>Cytophagales</taxon>
        <taxon>Marivirgaceae</taxon>
        <taxon>Marivirga</taxon>
    </lineage>
</organism>
<evidence type="ECO:0000313" key="12">
    <source>
        <dbReference type="Proteomes" id="UP001244443"/>
    </source>
</evidence>
<evidence type="ECO:0000313" key="10">
    <source>
        <dbReference type="EMBL" id="WMN07307.1"/>
    </source>
</evidence>
<feature type="transmembrane region" description="Helical" evidence="9">
    <location>
        <begin position="66"/>
        <end position="85"/>
    </location>
</feature>
<accession>A0AA51N703</accession>
<dbReference type="Proteomes" id="UP001244443">
    <property type="component" value="Chromosome"/>
</dbReference>
<evidence type="ECO:0000256" key="3">
    <source>
        <dbReference type="ARBA" id="ARBA00022475"/>
    </source>
</evidence>
<accession>A0AA52F0U7</accession>
<proteinExistence type="inferred from homology"/>
<feature type="transmembrane region" description="Helical" evidence="9">
    <location>
        <begin position="125"/>
        <end position="144"/>
    </location>
</feature>
<protein>
    <submittedName>
        <fullName evidence="10">YeeE/YedE thiosulfate transporter family protein</fullName>
    </submittedName>
</protein>
<dbReference type="GO" id="GO:0005886">
    <property type="term" value="C:plasma membrane"/>
    <property type="evidence" value="ECO:0007669"/>
    <property type="project" value="UniProtKB-SubCell"/>
</dbReference>
<feature type="transmembrane region" description="Helical" evidence="9">
    <location>
        <begin position="12"/>
        <end position="32"/>
    </location>
</feature>
<dbReference type="Pfam" id="PF04143">
    <property type="entry name" value="Sulf_transp"/>
    <property type="match status" value="1"/>
</dbReference>
<evidence type="ECO:0000256" key="9">
    <source>
        <dbReference type="SAM" id="Phobius"/>
    </source>
</evidence>
<dbReference type="PANTHER" id="PTHR30574">
    <property type="entry name" value="INNER MEMBRANE PROTEIN YEDE"/>
    <property type="match status" value="1"/>
</dbReference>
<keyword evidence="7 9" id="KW-0472">Membrane</keyword>
<dbReference type="RefSeq" id="WP_308357414.1">
    <property type="nucleotide sequence ID" value="NZ_CP129968.2"/>
</dbReference>
<keyword evidence="3" id="KW-1003">Cell membrane</keyword>
<keyword evidence="5 9" id="KW-0812">Transmembrane</keyword>
<evidence type="ECO:0000256" key="8">
    <source>
        <dbReference type="ARBA" id="ARBA00035655"/>
    </source>
</evidence>